<dbReference type="PANTHER" id="PTHR35400:SF3">
    <property type="entry name" value="SLL1072 PROTEIN"/>
    <property type="match status" value="1"/>
</dbReference>
<name>A0A0F3GYR6_9BACT</name>
<keyword evidence="2" id="KW-0378">Hydrolase</keyword>
<evidence type="ECO:0000313" key="2">
    <source>
        <dbReference type="EMBL" id="KJU87025.1"/>
    </source>
</evidence>
<reference evidence="2 3" key="1">
    <citation type="submission" date="2015-02" db="EMBL/GenBank/DDBJ databases">
        <title>Single-cell genomics of uncultivated deep-branching MTB reveals a conserved set of magnetosome genes.</title>
        <authorList>
            <person name="Kolinko S."/>
            <person name="Richter M."/>
            <person name="Glockner F.O."/>
            <person name="Brachmann A."/>
            <person name="Schuler D."/>
        </authorList>
    </citation>
    <scope>NUCLEOTIDE SEQUENCE [LARGE SCALE GENOMIC DNA]</scope>
    <source>
        <strain evidence="2">TM-1</strain>
    </source>
</reference>
<proteinExistence type="predicted"/>
<feature type="domain" description="Putative restriction endonuclease" evidence="1">
    <location>
        <begin position="14"/>
        <end position="167"/>
    </location>
</feature>
<keyword evidence="2" id="KW-0540">Nuclease</keyword>
<dbReference type="InterPro" id="IPR012296">
    <property type="entry name" value="Nuclease_put_TT1808"/>
</dbReference>
<gene>
    <name evidence="2" type="ORF">MBAV_000782</name>
</gene>
<keyword evidence="2" id="KW-0255">Endonuclease</keyword>
<dbReference type="EMBL" id="LACI01000354">
    <property type="protein sequence ID" value="KJU87025.1"/>
    <property type="molecule type" value="Genomic_DNA"/>
</dbReference>
<accession>A0A0F3GYR6</accession>
<dbReference type="CDD" id="cd06260">
    <property type="entry name" value="DUF820-like"/>
    <property type="match status" value="1"/>
</dbReference>
<protein>
    <submittedName>
        <fullName evidence="2">Restriction endonuclease</fullName>
    </submittedName>
</protein>
<dbReference type="SUPFAM" id="SSF52980">
    <property type="entry name" value="Restriction endonuclease-like"/>
    <property type="match status" value="1"/>
</dbReference>
<comment type="caution">
    <text evidence="2">The sequence shown here is derived from an EMBL/GenBank/DDBJ whole genome shotgun (WGS) entry which is preliminary data.</text>
</comment>
<dbReference type="InterPro" id="IPR011335">
    <property type="entry name" value="Restrct_endonuc-II-like"/>
</dbReference>
<dbReference type="GO" id="GO:0004519">
    <property type="term" value="F:endonuclease activity"/>
    <property type="evidence" value="ECO:0007669"/>
    <property type="project" value="UniProtKB-KW"/>
</dbReference>
<evidence type="ECO:0000259" key="1">
    <source>
        <dbReference type="Pfam" id="PF05685"/>
    </source>
</evidence>
<dbReference type="Pfam" id="PF05685">
    <property type="entry name" value="Uma2"/>
    <property type="match status" value="1"/>
</dbReference>
<keyword evidence="3" id="KW-1185">Reference proteome</keyword>
<dbReference type="AlphaFoldDB" id="A0A0F3GYR6"/>
<sequence length="179" mass="20749">METQTLDRDFDLTEIINGVEVMGPSPFRKHQNISSNIYDLIRQHIRKTKAGKIYYSPLDVILQEDEQEIQPDLLFVRKENKAIAQDWIRGVPDMVCEIVSKGSVTKDTITKKEVYERYKVPEFWLVFPELETIEVLTIEGERYKVFSTAEGEGVIKSKVIEGLEIDVKDVFGDFLFEEV</sequence>
<dbReference type="Proteomes" id="UP000033423">
    <property type="component" value="Unassembled WGS sequence"/>
</dbReference>
<dbReference type="PANTHER" id="PTHR35400">
    <property type="entry name" value="SLR1083 PROTEIN"/>
    <property type="match status" value="1"/>
</dbReference>
<dbReference type="Gene3D" id="3.90.1570.10">
    <property type="entry name" value="tt1808, chain A"/>
    <property type="match status" value="1"/>
</dbReference>
<dbReference type="InterPro" id="IPR008538">
    <property type="entry name" value="Uma2"/>
</dbReference>
<organism evidence="2 3">
    <name type="scientific">Candidatus Magnetobacterium bavaricum</name>
    <dbReference type="NCBI Taxonomy" id="29290"/>
    <lineage>
        <taxon>Bacteria</taxon>
        <taxon>Pseudomonadati</taxon>
        <taxon>Nitrospirota</taxon>
        <taxon>Thermodesulfovibrionia</taxon>
        <taxon>Thermodesulfovibrionales</taxon>
        <taxon>Candidatus Magnetobacteriaceae</taxon>
        <taxon>Candidatus Magnetobacterium</taxon>
    </lineage>
</organism>
<evidence type="ECO:0000313" key="3">
    <source>
        <dbReference type="Proteomes" id="UP000033423"/>
    </source>
</evidence>